<dbReference type="RefSeq" id="WP_117157761.1">
    <property type="nucleotide sequence ID" value="NZ_QVID01000001.1"/>
</dbReference>
<accession>A0A3E1Q9C1</accession>
<feature type="chain" id="PRO_5017591690" evidence="2">
    <location>
        <begin position="19"/>
        <end position="365"/>
    </location>
</feature>
<dbReference type="Pfam" id="PF18962">
    <property type="entry name" value="Por_Secre_tail"/>
    <property type="match status" value="1"/>
</dbReference>
<feature type="domain" description="Secretion system C-terminal sorting" evidence="3">
    <location>
        <begin position="294"/>
        <end position="363"/>
    </location>
</feature>
<dbReference type="OrthoDB" id="1182336at2"/>
<evidence type="ECO:0000256" key="1">
    <source>
        <dbReference type="ARBA" id="ARBA00022729"/>
    </source>
</evidence>
<evidence type="ECO:0000256" key="2">
    <source>
        <dbReference type="SAM" id="SignalP"/>
    </source>
</evidence>
<evidence type="ECO:0000313" key="6">
    <source>
        <dbReference type="Proteomes" id="UP000261082"/>
    </source>
</evidence>
<evidence type="ECO:0000259" key="4">
    <source>
        <dbReference type="Pfam" id="PF24249"/>
    </source>
</evidence>
<organism evidence="5 6">
    <name type="scientific">Marixanthomonas ophiurae</name>
    <dbReference type="NCBI Taxonomy" id="387659"/>
    <lineage>
        <taxon>Bacteria</taxon>
        <taxon>Pseudomonadati</taxon>
        <taxon>Bacteroidota</taxon>
        <taxon>Flavobacteriia</taxon>
        <taxon>Flavobacteriales</taxon>
        <taxon>Flavobacteriaceae</taxon>
        <taxon>Marixanthomonas</taxon>
    </lineage>
</organism>
<sequence length="365" mass="39683">MKTIFTFMLLLIGMVSMAQDKIYVHTATAANIVGNTTYIDHPDLNNNPDAPIVYVNNFNPGGLGGTYNDNVSGLWYTGDQWTIYNQDFTPIIEGTSFNIYIASDPSNVFTHIATVANTSAHITSMDNPLLNGQDPGPFLAMSHYYNPNNVYNTGNYGQYYASDLRRLYDEDQTTAVPLGAAFKVLVDGGVGSTRTEHTSSASNITGNWTTIDHSALNGNPDATFVMSHYWGANGAPSQVYLDAVLGVWYTGSNWAIYTEDTSIAFPENVAFDIIIAPQEVLSVEENQLATTVKMYPNPANDVLTIAANTTITSVEIYNLLGQNIATTKGNGDNILQIDVSNYVAGNYLARVTTGKSSETLKLIKN</sequence>
<dbReference type="NCBIfam" id="TIGR04183">
    <property type="entry name" value="Por_Secre_tail"/>
    <property type="match status" value="1"/>
</dbReference>
<evidence type="ECO:0000313" key="5">
    <source>
        <dbReference type="EMBL" id="RFN58737.1"/>
    </source>
</evidence>
<name>A0A3E1Q9C1_9FLAO</name>
<dbReference type="InterPro" id="IPR055875">
    <property type="entry name" value="DUF7452"/>
</dbReference>
<dbReference type="Pfam" id="PF24249">
    <property type="entry name" value="DUF7452"/>
    <property type="match status" value="2"/>
</dbReference>
<dbReference type="EMBL" id="QVID01000001">
    <property type="protein sequence ID" value="RFN58737.1"/>
    <property type="molecule type" value="Genomic_DNA"/>
</dbReference>
<dbReference type="Proteomes" id="UP000261082">
    <property type="component" value="Unassembled WGS sequence"/>
</dbReference>
<evidence type="ECO:0000259" key="3">
    <source>
        <dbReference type="Pfam" id="PF18962"/>
    </source>
</evidence>
<comment type="caution">
    <text evidence="5">The sequence shown here is derived from an EMBL/GenBank/DDBJ whole genome shotgun (WGS) entry which is preliminary data.</text>
</comment>
<feature type="domain" description="DUF7452" evidence="4">
    <location>
        <begin position="159"/>
        <end position="275"/>
    </location>
</feature>
<keyword evidence="6" id="KW-1185">Reference proteome</keyword>
<feature type="signal peptide" evidence="2">
    <location>
        <begin position="1"/>
        <end position="18"/>
    </location>
</feature>
<dbReference type="InterPro" id="IPR026444">
    <property type="entry name" value="Secre_tail"/>
</dbReference>
<gene>
    <name evidence="5" type="ORF">DZ858_01255</name>
</gene>
<proteinExistence type="predicted"/>
<dbReference type="AlphaFoldDB" id="A0A3E1Q9C1"/>
<keyword evidence="1 2" id="KW-0732">Signal</keyword>
<reference evidence="5 6" key="1">
    <citation type="journal article" date="2007" name="Int. J. Syst. Evol. Microbiol.">
        <title>Marixanthomonas ophiurae gen. nov., sp. nov., a marine bacterium of the family Flavobacteriaceae isolated from a deep-sea brittle star.</title>
        <authorList>
            <person name="Romanenko L.A."/>
            <person name="Uchino M."/>
            <person name="Frolova G.M."/>
            <person name="Mikhailov V.V."/>
        </authorList>
    </citation>
    <scope>NUCLEOTIDE SEQUENCE [LARGE SCALE GENOMIC DNA]</scope>
    <source>
        <strain evidence="5 6">KMM 3046</strain>
    </source>
</reference>
<feature type="domain" description="DUF7452" evidence="4">
    <location>
        <begin position="16"/>
        <end position="101"/>
    </location>
</feature>
<protein>
    <submittedName>
        <fullName evidence="5">T9SS C-terminal target domain-containing protein</fullName>
    </submittedName>
</protein>